<comment type="subunit">
    <text evidence="2">Heterotetramer of two alpha and two beta subunits.</text>
</comment>
<evidence type="ECO:0000256" key="4">
    <source>
        <dbReference type="ARBA" id="ARBA00022846"/>
    </source>
</evidence>
<dbReference type="AlphaFoldDB" id="D2VTR5"/>
<dbReference type="EMBL" id="GG738897">
    <property type="protein sequence ID" value="EFC39700.1"/>
    <property type="molecule type" value="Genomic_DNA"/>
</dbReference>
<evidence type="ECO:0000256" key="6">
    <source>
        <dbReference type="ARBA" id="ARBA00023273"/>
    </source>
</evidence>
<dbReference type="SMART" id="SM01034">
    <property type="entry name" value="BLUF"/>
    <property type="match status" value="1"/>
</dbReference>
<keyword evidence="3" id="KW-0677">Repeat</keyword>
<dbReference type="SMART" id="SM00044">
    <property type="entry name" value="CYCc"/>
    <property type="match status" value="1"/>
</dbReference>
<evidence type="ECO:0000256" key="5">
    <source>
        <dbReference type="ARBA" id="ARBA00023069"/>
    </source>
</evidence>
<evidence type="ECO:0000259" key="7">
    <source>
        <dbReference type="PROSITE" id="PS50125"/>
    </source>
</evidence>
<proteinExistence type="predicted"/>
<dbReference type="GeneID" id="8858536"/>
<dbReference type="GO" id="GO:0009882">
    <property type="term" value="F:blue light photoreceptor activity"/>
    <property type="evidence" value="ECO:0007669"/>
    <property type="project" value="InterPro"/>
</dbReference>
<organism evidence="10">
    <name type="scientific">Naegleria gruberi</name>
    <name type="common">Amoeba</name>
    <dbReference type="NCBI Taxonomy" id="5762"/>
    <lineage>
        <taxon>Eukaryota</taxon>
        <taxon>Discoba</taxon>
        <taxon>Heterolobosea</taxon>
        <taxon>Tetramitia</taxon>
        <taxon>Eutetramitia</taxon>
        <taxon>Vahlkampfiidae</taxon>
        <taxon>Naegleria</taxon>
    </lineage>
</organism>
<evidence type="ECO:0000256" key="3">
    <source>
        <dbReference type="ARBA" id="ARBA00022737"/>
    </source>
</evidence>
<keyword evidence="10" id="KW-1185">Reference proteome</keyword>
<dbReference type="Gene3D" id="3.30.70.1230">
    <property type="entry name" value="Nucleotide cyclase"/>
    <property type="match status" value="1"/>
</dbReference>
<gene>
    <name evidence="9" type="ORF">NAEGRDRAFT_72396</name>
</gene>
<dbReference type="InterPro" id="IPR001054">
    <property type="entry name" value="A/G_cyclase"/>
</dbReference>
<evidence type="ECO:0000313" key="9">
    <source>
        <dbReference type="EMBL" id="EFC39700.1"/>
    </source>
</evidence>
<dbReference type="PANTHER" id="PTHR47455">
    <property type="entry name" value="ADENYLYL CYCLASE BETA"/>
    <property type="match status" value="1"/>
</dbReference>
<dbReference type="OMA" id="YIMLMES"/>
<evidence type="ECO:0000313" key="10">
    <source>
        <dbReference type="Proteomes" id="UP000006671"/>
    </source>
</evidence>
<accession>D2VTR5</accession>
<dbReference type="VEuPathDB" id="AmoebaDB:NAEGRDRAFT_72396"/>
<dbReference type="PROSITE" id="PS50925">
    <property type="entry name" value="BLUF"/>
    <property type="match status" value="1"/>
</dbReference>
<keyword evidence="6" id="KW-0966">Cell projection</keyword>
<dbReference type="InterPro" id="IPR029787">
    <property type="entry name" value="Nucleotide_cyclase"/>
</dbReference>
<keyword evidence="4" id="KW-0282">Flagellum</keyword>
<evidence type="ECO:0000259" key="8">
    <source>
        <dbReference type="PROSITE" id="PS50925"/>
    </source>
</evidence>
<dbReference type="InterPro" id="IPR007024">
    <property type="entry name" value="BLUF_domain"/>
</dbReference>
<dbReference type="CDD" id="cd07302">
    <property type="entry name" value="CHD"/>
    <property type="match status" value="1"/>
</dbReference>
<dbReference type="PROSITE" id="PS50125">
    <property type="entry name" value="GUANYLATE_CYCLASE_2"/>
    <property type="match status" value="1"/>
</dbReference>
<dbReference type="RefSeq" id="XP_002672444.1">
    <property type="nucleotide sequence ID" value="XM_002672398.1"/>
</dbReference>
<dbReference type="Pfam" id="PF04940">
    <property type="entry name" value="BLUF"/>
    <property type="match status" value="1"/>
</dbReference>
<sequence length="392" mass="44256">MSSITQREAPPYTRIQYVSLSTLGVITEKMKTKILTVATKENSKHNITGVLICVRDMFFQIIEGKTADIEQLFANIVNDSRHNNVACVDKSYFESEDDRMFPSWDMKSIEVDCLFPTKKDVLICGENCNPLDPTHKRVIETAFSAFTTMMGSMFRAQQVFKNYAQPSVTKFVRDGLNPLCIQSVVTEKIVVFIDLVNYTTLTEIISQSRSVAEIVRILNLFFACVMEIVEEHGGDITKLIGDCVMCHFDGKDSQKAIDCSLKILERLDHLRYETTDPFEKLIYCTIGISKGEVILGNVGTVGRKLDYTVIGDSVNTSARLQSFASTTQYYLIFDENVKNDLINEDYVISCGSIELKGKRNTVNAYTIENVYNRKPQKEDLNGLFNVCSLSIL</sequence>
<dbReference type="GO" id="GO:0031514">
    <property type="term" value="C:motile cilium"/>
    <property type="evidence" value="ECO:0007669"/>
    <property type="project" value="UniProtKB-SubCell"/>
</dbReference>
<evidence type="ECO:0000256" key="2">
    <source>
        <dbReference type="ARBA" id="ARBA00011103"/>
    </source>
</evidence>
<dbReference type="GO" id="GO:0009190">
    <property type="term" value="P:cyclic nucleotide biosynthetic process"/>
    <property type="evidence" value="ECO:0007669"/>
    <property type="project" value="InterPro"/>
</dbReference>
<dbReference type="PANTHER" id="PTHR47455:SF1">
    <property type="entry name" value="GUANYLATE CYCLASE DOMAIN-CONTAINING PROTEIN"/>
    <property type="match status" value="1"/>
</dbReference>
<dbReference type="GO" id="GO:0071949">
    <property type="term" value="F:FAD binding"/>
    <property type="evidence" value="ECO:0007669"/>
    <property type="project" value="InterPro"/>
</dbReference>
<name>D2VTR5_NAEGR</name>
<keyword evidence="5" id="KW-0969">Cilium</keyword>
<reference evidence="9 10" key="1">
    <citation type="journal article" date="2010" name="Cell">
        <title>The genome of Naegleria gruberi illuminates early eukaryotic versatility.</title>
        <authorList>
            <person name="Fritz-Laylin L.K."/>
            <person name="Prochnik S.E."/>
            <person name="Ginger M.L."/>
            <person name="Dacks J.B."/>
            <person name="Carpenter M.L."/>
            <person name="Field M.C."/>
            <person name="Kuo A."/>
            <person name="Paredez A."/>
            <person name="Chapman J."/>
            <person name="Pham J."/>
            <person name="Shu S."/>
            <person name="Neupane R."/>
            <person name="Cipriano M."/>
            <person name="Mancuso J."/>
            <person name="Tu H."/>
            <person name="Salamov A."/>
            <person name="Lindquist E."/>
            <person name="Shapiro H."/>
            <person name="Lucas S."/>
            <person name="Grigoriev I.V."/>
            <person name="Cande W.Z."/>
            <person name="Fulton C."/>
            <person name="Rokhsar D.S."/>
            <person name="Dawson S.C."/>
        </authorList>
    </citation>
    <scope>NUCLEOTIDE SEQUENCE [LARGE SCALE GENOMIC DNA]</scope>
    <source>
        <strain evidence="9 10">NEG-M</strain>
    </source>
</reference>
<dbReference type="OrthoDB" id="60033at2759"/>
<dbReference type="SUPFAM" id="SSF55073">
    <property type="entry name" value="Nucleotide cyclase"/>
    <property type="match status" value="1"/>
</dbReference>
<comment type="subcellular location">
    <subcellularLocation>
        <location evidence="1">Cell projection</location>
        <location evidence="1">Cilium</location>
        <location evidence="1">Flagellum</location>
    </subcellularLocation>
</comment>
<feature type="domain" description="Guanylate cyclase" evidence="7">
    <location>
        <begin position="189"/>
        <end position="321"/>
    </location>
</feature>
<protein>
    <submittedName>
        <fullName evidence="9">Predicted protein</fullName>
    </submittedName>
</protein>
<evidence type="ECO:0000256" key="1">
    <source>
        <dbReference type="ARBA" id="ARBA00004230"/>
    </source>
</evidence>
<dbReference type="Gene3D" id="3.30.70.100">
    <property type="match status" value="1"/>
</dbReference>
<dbReference type="InterPro" id="IPR036046">
    <property type="entry name" value="Acylphosphatase-like_dom_sf"/>
</dbReference>
<dbReference type="InParanoid" id="D2VTR5"/>
<dbReference type="eggNOG" id="KOG4171">
    <property type="taxonomic scope" value="Eukaryota"/>
</dbReference>
<dbReference type="Pfam" id="PF00211">
    <property type="entry name" value="Guanylate_cyc"/>
    <property type="match status" value="1"/>
</dbReference>
<dbReference type="KEGG" id="ngr:NAEGRDRAFT_72396"/>
<feature type="domain" description="BLUF" evidence="8">
    <location>
        <begin position="12"/>
        <end position="107"/>
    </location>
</feature>
<dbReference type="Proteomes" id="UP000006671">
    <property type="component" value="Unassembled WGS sequence"/>
</dbReference>
<dbReference type="SUPFAM" id="SSF54975">
    <property type="entry name" value="Acylphosphatase/BLUF domain-like"/>
    <property type="match status" value="1"/>
</dbReference>